<dbReference type="GO" id="GO:0016779">
    <property type="term" value="F:nucleotidyltransferase activity"/>
    <property type="evidence" value="ECO:0007669"/>
    <property type="project" value="UniProtKB-KW"/>
</dbReference>
<feature type="domain" description="Tr-type G" evidence="7">
    <location>
        <begin position="30"/>
        <end position="244"/>
    </location>
</feature>
<dbReference type="SUPFAM" id="SSF52540">
    <property type="entry name" value="P-loop containing nucleoside triphosphate hydrolases"/>
    <property type="match status" value="1"/>
</dbReference>
<dbReference type="RefSeq" id="WP_092869368.1">
    <property type="nucleotide sequence ID" value="NZ_FPCH01000004.1"/>
</dbReference>
<evidence type="ECO:0000256" key="3">
    <source>
        <dbReference type="ARBA" id="ARBA00022695"/>
    </source>
</evidence>
<dbReference type="Gene3D" id="3.40.50.300">
    <property type="entry name" value="P-loop containing nucleotide triphosphate hydrolases"/>
    <property type="match status" value="2"/>
</dbReference>
<evidence type="ECO:0000256" key="6">
    <source>
        <dbReference type="ARBA" id="ARBA00023134"/>
    </source>
</evidence>
<dbReference type="InterPro" id="IPR009001">
    <property type="entry name" value="Transl_elong_EF1A/Init_IF2_C"/>
</dbReference>
<dbReference type="CDD" id="cd03695">
    <property type="entry name" value="CysN_NodQ_II"/>
    <property type="match status" value="1"/>
</dbReference>
<keyword evidence="3" id="KW-0548">Nucleotidyltransferase</keyword>
<dbReference type="InterPro" id="IPR044138">
    <property type="entry name" value="CysN_II"/>
</dbReference>
<organism evidence="8 9">
    <name type="scientific">Hyphomicrobium facile</name>
    <dbReference type="NCBI Taxonomy" id="51670"/>
    <lineage>
        <taxon>Bacteria</taxon>
        <taxon>Pseudomonadati</taxon>
        <taxon>Pseudomonadota</taxon>
        <taxon>Alphaproteobacteria</taxon>
        <taxon>Hyphomicrobiales</taxon>
        <taxon>Hyphomicrobiaceae</taxon>
        <taxon>Hyphomicrobium</taxon>
    </lineage>
</organism>
<protein>
    <recommendedName>
        <fullName evidence="1">sulfate adenylyltransferase</fullName>
        <ecNumber evidence="1">2.7.7.4</ecNumber>
    </recommendedName>
</protein>
<evidence type="ECO:0000259" key="7">
    <source>
        <dbReference type="PROSITE" id="PS51722"/>
    </source>
</evidence>
<dbReference type="InterPro" id="IPR031157">
    <property type="entry name" value="G_TR_CS"/>
</dbReference>
<evidence type="ECO:0000256" key="2">
    <source>
        <dbReference type="ARBA" id="ARBA00022679"/>
    </source>
</evidence>
<dbReference type="Pfam" id="PF22594">
    <property type="entry name" value="GTP-eEF1A_C"/>
    <property type="match status" value="1"/>
</dbReference>
<name>A0A1I7NVY3_9HYPH</name>
<dbReference type="Pfam" id="PF00009">
    <property type="entry name" value="GTP_EFTU"/>
    <property type="match status" value="1"/>
</dbReference>
<keyword evidence="5" id="KW-0067">ATP-binding</keyword>
<evidence type="ECO:0000256" key="4">
    <source>
        <dbReference type="ARBA" id="ARBA00022741"/>
    </source>
</evidence>
<dbReference type="Proteomes" id="UP000199423">
    <property type="component" value="Unassembled WGS sequence"/>
</dbReference>
<dbReference type="GO" id="GO:0005524">
    <property type="term" value="F:ATP binding"/>
    <property type="evidence" value="ECO:0007669"/>
    <property type="project" value="UniProtKB-KW"/>
</dbReference>
<dbReference type="InterPro" id="IPR054696">
    <property type="entry name" value="GTP-eEF1A_C"/>
</dbReference>
<dbReference type="GO" id="GO:0003924">
    <property type="term" value="F:GTPase activity"/>
    <property type="evidence" value="ECO:0007669"/>
    <property type="project" value="InterPro"/>
</dbReference>
<dbReference type="PROSITE" id="PS00301">
    <property type="entry name" value="G_TR_1"/>
    <property type="match status" value="1"/>
</dbReference>
<gene>
    <name evidence="8" type="ORF">SAMN04488557_3862</name>
</gene>
<dbReference type="InterPro" id="IPR009000">
    <property type="entry name" value="Transl_B-barrel_sf"/>
</dbReference>
<sequence>MSVHALHKTEATQKAAPHLEVVPNLVRELGGITHLLTCGSVDDGKSTLIGRLLWDASDLYEDQRENVRRSGRKAAGTDLPDFSMLLDGLVAEREQGITIDIAWKYFDTDTRRFVIIDSPGHEQYTRNMASGASHADVAIVLVDARSGVKKQTKRHTAILDLVGVKHVVLAVNKMDLVGWSEDVFRKIEADFRTLCWKFNFWDATAIPLSAVFGDNVSAGSGNMPWYTGPTLIQHLEKTPSRTSEAGSVFRFPVQTVLRDGQDFRGLAGTVTSGSVKVGDIVVDALSNASGKVIRIATMNGDLPSASAGQAVALQLDVDIDVSRGAVLSAPEMRPVPAQTIEARFVWLSEDAFSPTAGYLLRTSTDLIPISNIEIKALLDLETMASRPARSCSANDIAIAKISLGRAASIDVFTETPETGTLLLVDSVTGATMAGGIATSVNAKAEQPAEGHFVLKRDMLANGLNRDLSMSSSDREEFMRRANEVAIILRSAGVSVAIEPPPPVDDGMDPGL</sequence>
<keyword evidence="6" id="KW-0342">GTP-binding</keyword>
<dbReference type="InterPro" id="IPR050100">
    <property type="entry name" value="TRAFAC_GTPase_members"/>
</dbReference>
<keyword evidence="9" id="KW-1185">Reference proteome</keyword>
<dbReference type="GO" id="GO:0005525">
    <property type="term" value="F:GTP binding"/>
    <property type="evidence" value="ECO:0007669"/>
    <property type="project" value="UniProtKB-KW"/>
</dbReference>
<dbReference type="EC" id="2.7.7.4" evidence="1"/>
<dbReference type="AlphaFoldDB" id="A0A1I7NVY3"/>
<evidence type="ECO:0000313" key="9">
    <source>
        <dbReference type="Proteomes" id="UP000199423"/>
    </source>
</evidence>
<dbReference type="InterPro" id="IPR027417">
    <property type="entry name" value="P-loop_NTPase"/>
</dbReference>
<dbReference type="CDD" id="cd04166">
    <property type="entry name" value="CysN_ATPS"/>
    <property type="match status" value="1"/>
</dbReference>
<dbReference type="InterPro" id="IPR011779">
    <property type="entry name" value="SO4_adenylTrfase_lsu"/>
</dbReference>
<proteinExistence type="predicted"/>
<dbReference type="PRINTS" id="PR00315">
    <property type="entry name" value="ELONGATNFCT"/>
</dbReference>
<evidence type="ECO:0000256" key="1">
    <source>
        <dbReference type="ARBA" id="ARBA00012391"/>
    </source>
</evidence>
<dbReference type="InterPro" id="IPR000795">
    <property type="entry name" value="T_Tr_GTP-bd_dom"/>
</dbReference>
<dbReference type="SUPFAM" id="SSF50465">
    <property type="entry name" value="EF-Tu/eEF-1alpha/eIF2-gamma C-terminal domain"/>
    <property type="match status" value="1"/>
</dbReference>
<dbReference type="InterPro" id="IPR041757">
    <property type="entry name" value="CysN_GTP-bd"/>
</dbReference>
<dbReference type="Gene3D" id="2.40.30.10">
    <property type="entry name" value="Translation factors"/>
    <property type="match status" value="2"/>
</dbReference>
<evidence type="ECO:0000256" key="5">
    <source>
        <dbReference type="ARBA" id="ARBA00022840"/>
    </source>
</evidence>
<accession>A0A1I7NVY3</accession>
<dbReference type="SUPFAM" id="SSF50447">
    <property type="entry name" value="Translation proteins"/>
    <property type="match status" value="1"/>
</dbReference>
<dbReference type="NCBIfam" id="TIGR02034">
    <property type="entry name" value="CysN"/>
    <property type="match status" value="1"/>
</dbReference>
<dbReference type="OrthoDB" id="9804504at2"/>
<keyword evidence="4" id="KW-0547">Nucleotide-binding</keyword>
<dbReference type="PANTHER" id="PTHR23115">
    <property type="entry name" value="TRANSLATION FACTOR"/>
    <property type="match status" value="1"/>
</dbReference>
<dbReference type="STRING" id="51670.SAMN04488557_3862"/>
<keyword evidence="2" id="KW-0808">Transferase</keyword>
<dbReference type="GO" id="GO:0006790">
    <property type="term" value="P:sulfur compound metabolic process"/>
    <property type="evidence" value="ECO:0007669"/>
    <property type="project" value="InterPro"/>
</dbReference>
<evidence type="ECO:0000313" key="8">
    <source>
        <dbReference type="EMBL" id="SFV38812.1"/>
    </source>
</evidence>
<reference evidence="9" key="1">
    <citation type="submission" date="2016-10" db="EMBL/GenBank/DDBJ databases">
        <authorList>
            <person name="Varghese N."/>
            <person name="Submissions S."/>
        </authorList>
    </citation>
    <scope>NUCLEOTIDE SEQUENCE [LARGE SCALE GENOMIC DNA]</scope>
    <source>
        <strain evidence="9">DSM 1565</strain>
    </source>
</reference>
<dbReference type="PROSITE" id="PS51722">
    <property type="entry name" value="G_TR_2"/>
    <property type="match status" value="1"/>
</dbReference>
<dbReference type="EMBL" id="FPCH01000004">
    <property type="protein sequence ID" value="SFV38812.1"/>
    <property type="molecule type" value="Genomic_DNA"/>
</dbReference>